<dbReference type="CDD" id="cd02248">
    <property type="entry name" value="Peptidase_C1A"/>
    <property type="match status" value="1"/>
</dbReference>
<dbReference type="InterPro" id="IPR039417">
    <property type="entry name" value="Peptidase_C1A_papain-like"/>
</dbReference>
<sequence length="326" mass="35535">MFSQAILRKFLLCVCCSILAHPAMAQDLTLPELQRLIAEKNLSWTAGETSVSRLTPEEKARLAGGLPEQGEGAVPRRRAPLPAAELPAALDWRNYDGKNYVTPVRDQKTCGSCYVFAPVAALESKLLRVYNRPGTNLDLSEQIPLSCSGAGDCTSGTASMSSNYLRDTGTSTEACYPYANTMGECDNACANWELAPYTFASWNYANSGQLTTPDVIKSAVFVSGPVVARMVIYSDFYDYTAGVYEQVSGTYRGGHFVLVVGWDDSKSAFLCKNSWNTTWGEQGYFWIGYSQLTNVIRFGEWVYAYEGGSGPLAASVPQGLLLLNGE</sequence>
<feature type="domain" description="Peptidase C1A papain C-terminal" evidence="3">
    <location>
        <begin position="86"/>
        <end position="300"/>
    </location>
</feature>
<dbReference type="RefSeq" id="WP_163300620.1">
    <property type="nucleotide sequence ID" value="NZ_JAAGRQ010000006.1"/>
</dbReference>
<dbReference type="Proteomes" id="UP000469724">
    <property type="component" value="Unassembled WGS sequence"/>
</dbReference>
<feature type="signal peptide" evidence="2">
    <location>
        <begin position="1"/>
        <end position="25"/>
    </location>
</feature>
<feature type="chain" id="PRO_5029492081" description="Peptidase C1A papain C-terminal domain-containing protein" evidence="2">
    <location>
        <begin position="26"/>
        <end position="326"/>
    </location>
</feature>
<dbReference type="AlphaFoldDB" id="A0A7K3NH86"/>
<name>A0A7K3NH86_9BACT</name>
<dbReference type="Gene3D" id="3.90.70.10">
    <property type="entry name" value="Cysteine proteinases"/>
    <property type="match status" value="1"/>
</dbReference>
<dbReference type="PANTHER" id="PTHR12411">
    <property type="entry name" value="CYSTEINE PROTEASE FAMILY C1-RELATED"/>
    <property type="match status" value="1"/>
</dbReference>
<dbReference type="InterPro" id="IPR000668">
    <property type="entry name" value="Peptidase_C1A_C"/>
</dbReference>
<evidence type="ECO:0000259" key="3">
    <source>
        <dbReference type="SMART" id="SM00645"/>
    </source>
</evidence>
<proteinExistence type="inferred from homology"/>
<gene>
    <name evidence="4" type="ORF">G3N56_02235</name>
</gene>
<dbReference type="SUPFAM" id="SSF54001">
    <property type="entry name" value="Cysteine proteinases"/>
    <property type="match status" value="1"/>
</dbReference>
<comment type="similarity">
    <text evidence="1">Belongs to the peptidase C1 family.</text>
</comment>
<comment type="caution">
    <text evidence="4">The sequence shown here is derived from an EMBL/GenBank/DDBJ whole genome shotgun (WGS) entry which is preliminary data.</text>
</comment>
<evidence type="ECO:0000256" key="2">
    <source>
        <dbReference type="SAM" id="SignalP"/>
    </source>
</evidence>
<evidence type="ECO:0000313" key="5">
    <source>
        <dbReference type="Proteomes" id="UP000469724"/>
    </source>
</evidence>
<evidence type="ECO:0000313" key="4">
    <source>
        <dbReference type="EMBL" id="NDY55564.1"/>
    </source>
</evidence>
<dbReference type="GO" id="GO:0006508">
    <property type="term" value="P:proteolysis"/>
    <property type="evidence" value="ECO:0007669"/>
    <property type="project" value="InterPro"/>
</dbReference>
<keyword evidence="5" id="KW-1185">Reference proteome</keyword>
<dbReference type="GO" id="GO:0008234">
    <property type="term" value="F:cysteine-type peptidase activity"/>
    <property type="evidence" value="ECO:0007669"/>
    <property type="project" value="InterPro"/>
</dbReference>
<evidence type="ECO:0000256" key="1">
    <source>
        <dbReference type="ARBA" id="ARBA00008455"/>
    </source>
</evidence>
<organism evidence="4 5">
    <name type="scientific">Desulfolutivibrio sulfodismutans</name>
    <dbReference type="NCBI Taxonomy" id="63561"/>
    <lineage>
        <taxon>Bacteria</taxon>
        <taxon>Pseudomonadati</taxon>
        <taxon>Thermodesulfobacteriota</taxon>
        <taxon>Desulfovibrionia</taxon>
        <taxon>Desulfovibrionales</taxon>
        <taxon>Desulfovibrionaceae</taxon>
        <taxon>Desulfolutivibrio</taxon>
    </lineage>
</organism>
<dbReference type="InterPro" id="IPR013128">
    <property type="entry name" value="Peptidase_C1A"/>
</dbReference>
<dbReference type="InterPro" id="IPR038765">
    <property type="entry name" value="Papain-like_cys_pep_sf"/>
</dbReference>
<dbReference type="Pfam" id="PF00112">
    <property type="entry name" value="Peptidase_C1"/>
    <property type="match status" value="1"/>
</dbReference>
<protein>
    <recommendedName>
        <fullName evidence="3">Peptidase C1A papain C-terminal domain-containing protein</fullName>
    </recommendedName>
</protein>
<accession>A0A7K3NH86</accession>
<keyword evidence="2" id="KW-0732">Signal</keyword>
<dbReference type="EMBL" id="JAAGRQ010000006">
    <property type="protein sequence ID" value="NDY55564.1"/>
    <property type="molecule type" value="Genomic_DNA"/>
</dbReference>
<reference evidence="4 5" key="1">
    <citation type="submission" date="2020-02" db="EMBL/GenBank/DDBJ databases">
        <title>Comparative genomics of sulfur disproportionating microorganisms.</title>
        <authorList>
            <person name="Ward L.M."/>
            <person name="Bertran E."/>
            <person name="Johnston D.T."/>
        </authorList>
    </citation>
    <scope>NUCLEOTIDE SEQUENCE [LARGE SCALE GENOMIC DNA]</scope>
    <source>
        <strain evidence="4 5">DSM 3696</strain>
    </source>
</reference>
<dbReference type="SMART" id="SM00645">
    <property type="entry name" value="Pept_C1"/>
    <property type="match status" value="1"/>
</dbReference>